<comment type="caution">
    <text evidence="1">The sequence shown here is derived from an EMBL/GenBank/DDBJ whole genome shotgun (WGS) entry which is preliminary data.</text>
</comment>
<dbReference type="Proteomes" id="UP001151760">
    <property type="component" value="Unassembled WGS sequence"/>
</dbReference>
<protein>
    <submittedName>
        <fullName evidence="1">Uncharacterized protein</fullName>
    </submittedName>
</protein>
<evidence type="ECO:0000313" key="2">
    <source>
        <dbReference type="Proteomes" id="UP001151760"/>
    </source>
</evidence>
<keyword evidence="2" id="KW-1185">Reference proteome</keyword>
<name>A0ABQ4Z336_9ASTR</name>
<organism evidence="1 2">
    <name type="scientific">Tanacetum coccineum</name>
    <dbReference type="NCBI Taxonomy" id="301880"/>
    <lineage>
        <taxon>Eukaryota</taxon>
        <taxon>Viridiplantae</taxon>
        <taxon>Streptophyta</taxon>
        <taxon>Embryophyta</taxon>
        <taxon>Tracheophyta</taxon>
        <taxon>Spermatophyta</taxon>
        <taxon>Magnoliopsida</taxon>
        <taxon>eudicotyledons</taxon>
        <taxon>Gunneridae</taxon>
        <taxon>Pentapetalae</taxon>
        <taxon>asterids</taxon>
        <taxon>campanulids</taxon>
        <taxon>Asterales</taxon>
        <taxon>Asteraceae</taxon>
        <taxon>Asteroideae</taxon>
        <taxon>Anthemideae</taxon>
        <taxon>Anthemidinae</taxon>
        <taxon>Tanacetum</taxon>
    </lineage>
</organism>
<accession>A0ABQ4Z336</accession>
<gene>
    <name evidence="1" type="ORF">Tco_0749998</name>
</gene>
<reference evidence="1" key="2">
    <citation type="submission" date="2022-01" db="EMBL/GenBank/DDBJ databases">
        <authorList>
            <person name="Yamashiro T."/>
            <person name="Shiraishi A."/>
            <person name="Satake H."/>
            <person name="Nakayama K."/>
        </authorList>
    </citation>
    <scope>NUCLEOTIDE SEQUENCE</scope>
</reference>
<proteinExistence type="predicted"/>
<sequence length="103" mass="12091">MKKQSGRLRRLLASHVFSSSHHTCEGRTSLRCLTMSLRLQMQRMRVLAQAADPSPRFVEVWMTNLEDYYIHELGQRREILFDILYVIESDGLESMATLRSAYR</sequence>
<evidence type="ECO:0000313" key="1">
    <source>
        <dbReference type="EMBL" id="GJS83457.1"/>
    </source>
</evidence>
<dbReference type="EMBL" id="BQNB010010901">
    <property type="protein sequence ID" value="GJS83457.1"/>
    <property type="molecule type" value="Genomic_DNA"/>
</dbReference>
<reference evidence="1" key="1">
    <citation type="journal article" date="2022" name="Int. J. Mol. Sci.">
        <title>Draft Genome of Tanacetum Coccineum: Genomic Comparison of Closely Related Tanacetum-Family Plants.</title>
        <authorList>
            <person name="Yamashiro T."/>
            <person name="Shiraishi A."/>
            <person name="Nakayama K."/>
            <person name="Satake H."/>
        </authorList>
    </citation>
    <scope>NUCLEOTIDE SEQUENCE</scope>
</reference>